<comment type="similarity">
    <text evidence="3">Belongs to the HARBI1 family.</text>
</comment>
<evidence type="ECO:0000256" key="3">
    <source>
        <dbReference type="ARBA" id="ARBA00006958"/>
    </source>
</evidence>
<evidence type="ECO:0000256" key="8">
    <source>
        <dbReference type="SAM" id="SignalP"/>
    </source>
</evidence>
<evidence type="ECO:0000256" key="6">
    <source>
        <dbReference type="ARBA" id="ARBA00022801"/>
    </source>
</evidence>
<dbReference type="EMBL" id="KZ664258">
    <property type="protein sequence ID" value="PPS06619.1"/>
    <property type="molecule type" value="Genomic_DNA"/>
</dbReference>
<dbReference type="Pfam" id="PF12776">
    <property type="entry name" value="Myb_DNA-bind_3"/>
    <property type="match status" value="1"/>
</dbReference>
<evidence type="ECO:0000259" key="9">
    <source>
        <dbReference type="Pfam" id="PF12776"/>
    </source>
</evidence>
<keyword evidence="4" id="KW-0540">Nuclease</keyword>
<dbReference type="GO" id="GO:0005634">
    <property type="term" value="C:nucleus"/>
    <property type="evidence" value="ECO:0007669"/>
    <property type="project" value="UniProtKB-SubCell"/>
</dbReference>
<feature type="chain" id="PRO_5015198680" description="Myb/SANT-like domain-containing protein" evidence="8">
    <location>
        <begin position="18"/>
        <end position="1295"/>
    </location>
</feature>
<dbReference type="GO" id="GO:0016787">
    <property type="term" value="F:hydrolase activity"/>
    <property type="evidence" value="ECO:0007669"/>
    <property type="project" value="UniProtKB-KW"/>
</dbReference>
<feature type="domain" description="DUF8040" evidence="11">
    <location>
        <begin position="35"/>
        <end position="125"/>
    </location>
</feature>
<accession>A0A2P5XTE8</accession>
<keyword evidence="6" id="KW-0378">Hydrolase</keyword>
<dbReference type="PANTHER" id="PTHR22930">
    <property type="match status" value="1"/>
</dbReference>
<dbReference type="OrthoDB" id="948551at2759"/>
<feature type="domain" description="Myb/SANT-like" evidence="9">
    <location>
        <begin position="395"/>
        <end position="495"/>
    </location>
</feature>
<evidence type="ECO:0000256" key="1">
    <source>
        <dbReference type="ARBA" id="ARBA00001968"/>
    </source>
</evidence>
<feature type="domain" description="DDE Tnp4" evidence="10">
    <location>
        <begin position="157"/>
        <end position="249"/>
    </location>
</feature>
<feature type="domain" description="DDE Tnp4" evidence="10">
    <location>
        <begin position="274"/>
        <end position="369"/>
    </location>
</feature>
<dbReference type="InterPro" id="IPR058353">
    <property type="entry name" value="DUF8040"/>
</dbReference>
<gene>
    <name evidence="12" type="ORF">GOBAR_AA14037</name>
</gene>
<evidence type="ECO:0000256" key="5">
    <source>
        <dbReference type="ARBA" id="ARBA00022723"/>
    </source>
</evidence>
<evidence type="ECO:0000256" key="4">
    <source>
        <dbReference type="ARBA" id="ARBA00022722"/>
    </source>
</evidence>
<organism evidence="12 13">
    <name type="scientific">Gossypium barbadense</name>
    <name type="common">Sea Island cotton</name>
    <name type="synonym">Hibiscus barbadensis</name>
    <dbReference type="NCBI Taxonomy" id="3634"/>
    <lineage>
        <taxon>Eukaryota</taxon>
        <taxon>Viridiplantae</taxon>
        <taxon>Streptophyta</taxon>
        <taxon>Embryophyta</taxon>
        <taxon>Tracheophyta</taxon>
        <taxon>Spermatophyta</taxon>
        <taxon>Magnoliopsida</taxon>
        <taxon>eudicotyledons</taxon>
        <taxon>Gunneridae</taxon>
        <taxon>Pentapetalae</taxon>
        <taxon>rosids</taxon>
        <taxon>malvids</taxon>
        <taxon>Malvales</taxon>
        <taxon>Malvaceae</taxon>
        <taxon>Malvoideae</taxon>
        <taxon>Gossypium</taxon>
    </lineage>
</organism>
<dbReference type="Pfam" id="PF13359">
    <property type="entry name" value="DDE_Tnp_4"/>
    <property type="match status" value="2"/>
</dbReference>
<comment type="cofactor">
    <cofactor evidence="1">
        <name>a divalent metal cation</name>
        <dbReference type="ChEBI" id="CHEBI:60240"/>
    </cofactor>
</comment>
<dbReference type="GO" id="GO:0004518">
    <property type="term" value="F:nuclease activity"/>
    <property type="evidence" value="ECO:0007669"/>
    <property type="project" value="UniProtKB-KW"/>
</dbReference>
<proteinExistence type="inferred from homology"/>
<reference evidence="12 13" key="1">
    <citation type="submission" date="2015-01" db="EMBL/GenBank/DDBJ databases">
        <title>Genome of allotetraploid Gossypium barbadense reveals genomic plasticity and fiber elongation in cotton evolution.</title>
        <authorList>
            <person name="Chen X."/>
            <person name="Liu X."/>
            <person name="Zhao B."/>
            <person name="Zheng H."/>
            <person name="Hu Y."/>
            <person name="Lu G."/>
            <person name="Yang C."/>
            <person name="Chen J."/>
            <person name="Shan C."/>
            <person name="Zhang L."/>
            <person name="Zhou Y."/>
            <person name="Wang L."/>
            <person name="Guo W."/>
            <person name="Bai Y."/>
            <person name="Ruan J."/>
            <person name="Shangguan X."/>
            <person name="Mao Y."/>
            <person name="Jiang J."/>
            <person name="Zhu Y."/>
            <person name="Lei J."/>
            <person name="Kang H."/>
            <person name="Chen S."/>
            <person name="He X."/>
            <person name="Wang R."/>
            <person name="Wang Y."/>
            <person name="Chen J."/>
            <person name="Wang L."/>
            <person name="Yu S."/>
            <person name="Wang B."/>
            <person name="Wei J."/>
            <person name="Song S."/>
            <person name="Lu X."/>
            <person name="Gao Z."/>
            <person name="Gu W."/>
            <person name="Deng X."/>
            <person name="Ma D."/>
            <person name="Wang S."/>
            <person name="Liang W."/>
            <person name="Fang L."/>
            <person name="Cai C."/>
            <person name="Zhu X."/>
            <person name="Zhou B."/>
            <person name="Zhang Y."/>
            <person name="Chen Z."/>
            <person name="Xu S."/>
            <person name="Zhu R."/>
            <person name="Wang S."/>
            <person name="Zhang T."/>
            <person name="Zhao G."/>
        </authorList>
    </citation>
    <scope>NUCLEOTIDE SEQUENCE [LARGE SCALE GENOMIC DNA]</scope>
    <source>
        <strain evidence="13">cv. Xinhai21</strain>
        <tissue evidence="12">Leaf</tissue>
    </source>
</reference>
<evidence type="ECO:0000259" key="10">
    <source>
        <dbReference type="Pfam" id="PF13359"/>
    </source>
</evidence>
<dbReference type="GO" id="GO:0046872">
    <property type="term" value="F:metal ion binding"/>
    <property type="evidence" value="ECO:0007669"/>
    <property type="project" value="UniProtKB-KW"/>
</dbReference>
<comment type="subcellular location">
    <subcellularLocation>
        <location evidence="2">Nucleus</location>
    </subcellularLocation>
</comment>
<dbReference type="Pfam" id="PF26138">
    <property type="entry name" value="DUF8040"/>
    <property type="match status" value="1"/>
</dbReference>
<name>A0A2P5XTE8_GOSBA</name>
<keyword evidence="8" id="KW-0732">Signal</keyword>
<dbReference type="InterPro" id="IPR045249">
    <property type="entry name" value="HARBI1-like"/>
</dbReference>
<sequence>MCTVASWFLVALGAIHSLHTYRPRIRSYILDFYAKQDYVKRLVYASDDTCIEQVRMNRTVFFKLCEMLQTLGELKSSRNMLVDEQVAMFLHIISHHLKNRVIKHHSNRSGETISRSFYNVLNSVIHLQDVLFKKAEPITANSTDPRWKWFKNCLDALDGTHIKIRVPTVDKPRYRTRKGDIAKNMLGVCTPDMQFVYVLPGWEGSVADGRVLRDAISRRYGLKVPHGCYYLVDAGYTNCEGFLTPFRGHHLNEWRQDYHPNPRWKWFKNCLDALDGTHIKIRVPTVDKPRYRTRKGDIAKNMLGVCTPDMQFVYVLPGWEGSVADGRVLRDAISRRYGLKVPHGCYYLVDAGYTNCEGFLTPFRGHHLNEWRQDYHPSFSQSSVSSQSSRGTKRKWVPEEDAALVACMVDLHNTGTFNADTGFKAGYLNKLEKMLEKVLPNAMLKAKPNLESRIRTLKMDWSIVYDMLSRKNNNGFDWDEHRQLVVAEDAVWNSYINSHKEANQFRHRSFPYYDQLTAIYAKDRATGTDAQTAADIIEEINAEDVTATNTHKERNNFHGSEADVFLDDMDLSAIQPQPEPQPARNQENIRTVGLEISKSIASEMVIQQNSEMTIQEIALKLYPTLCEVEATSSKTIFAPTRLFSGQFPRLQSMETGLTGLTLNKDEEAILQIQDELIPNGEEEVFNVWLREEGEWRMKGDKDDYMEENVARIAGHKTQGCGRPINPVLGICLECNAAFLKPYGEKLISIPVLTEMEHDLEEGVTIYEGKKLTSYHQRLPIGKPTECNENPKLECLWIGEFTDGLPQDERRMERYRNALVECQLTDVEFSDESFEQEVRNISLASSGDLLKKLDTLKAGLVDWEDRVRIARRGRKDLLIARLSELAEADRDDANLAETIDTKIQLNLEIDKDKRYWEQRTRINWLKFGDKNTAFFHSHGIQHRRRNCIQKLKDAERNKDDIQDMEWIARSYFQNLFTVEARGDGDHLLSEIDRCISEEDNQRLAAPYNPIEIREAIFALGSTKAPTILLAYEILHTLKLKRQGKRGFMAVKLDMSKACDKVEWNFIKNIMIRKGFTRNWVDTIMNKNTSKEAKGEVARVLEVRCSNDPESYLGLPNMKILRIPPAETPHEDFKVWKGEQSGDFSNYIPTRHVLDVEEGKKTSPTSLAELEGLRMKGNTLKPSSSHRYQEGRTSVTIQFDAAFDSRNFKSATSLVVWGRGGRLMAMKTVLHRNVQSPFAAEALTDLQAVKLGSEMEFPSVTVMGDSLTIIKKCKVMKRDKSVIGPIIHDIHNRINRF</sequence>
<keyword evidence="7" id="KW-0539">Nucleus</keyword>
<evidence type="ECO:0000256" key="7">
    <source>
        <dbReference type="ARBA" id="ARBA00023242"/>
    </source>
</evidence>
<evidence type="ECO:0000259" key="11">
    <source>
        <dbReference type="Pfam" id="PF26138"/>
    </source>
</evidence>
<evidence type="ECO:0000313" key="12">
    <source>
        <dbReference type="EMBL" id="PPS06619.1"/>
    </source>
</evidence>
<evidence type="ECO:0000256" key="2">
    <source>
        <dbReference type="ARBA" id="ARBA00004123"/>
    </source>
</evidence>
<evidence type="ECO:0008006" key="14">
    <source>
        <dbReference type="Google" id="ProtNLM"/>
    </source>
</evidence>
<feature type="signal peptide" evidence="8">
    <location>
        <begin position="1"/>
        <end position="17"/>
    </location>
</feature>
<dbReference type="PANTHER" id="PTHR22930:SF293">
    <property type="entry name" value="PROTEIN ALP1-LIKE"/>
    <property type="match status" value="1"/>
</dbReference>
<keyword evidence="5" id="KW-0479">Metal-binding</keyword>
<dbReference type="Proteomes" id="UP000239757">
    <property type="component" value="Unassembled WGS sequence"/>
</dbReference>
<dbReference type="InterPro" id="IPR024752">
    <property type="entry name" value="Myb/SANT-like_dom"/>
</dbReference>
<evidence type="ECO:0000313" key="13">
    <source>
        <dbReference type="Proteomes" id="UP000239757"/>
    </source>
</evidence>
<dbReference type="InterPro" id="IPR027806">
    <property type="entry name" value="HARBI1_dom"/>
</dbReference>
<protein>
    <recommendedName>
        <fullName evidence="14">Myb/SANT-like domain-containing protein</fullName>
    </recommendedName>
</protein>